<dbReference type="EMBL" id="JAIZAY010000020">
    <property type="protein sequence ID" value="KAJ8023184.1"/>
    <property type="molecule type" value="Genomic_DNA"/>
</dbReference>
<gene>
    <name evidence="3" type="ORF">HOLleu_38290</name>
</gene>
<dbReference type="Proteomes" id="UP001152320">
    <property type="component" value="Chromosome 20"/>
</dbReference>
<evidence type="ECO:0000313" key="4">
    <source>
        <dbReference type="Proteomes" id="UP001152320"/>
    </source>
</evidence>
<keyword evidence="1" id="KW-0732">Signal</keyword>
<keyword evidence="4" id="KW-1185">Reference proteome</keyword>
<dbReference type="SMART" id="SM00231">
    <property type="entry name" value="FA58C"/>
    <property type="match status" value="1"/>
</dbReference>
<protein>
    <submittedName>
        <fullName evidence="3">Lactadherin</fullName>
    </submittedName>
</protein>
<evidence type="ECO:0000259" key="2">
    <source>
        <dbReference type="PROSITE" id="PS50022"/>
    </source>
</evidence>
<dbReference type="Gene3D" id="2.60.120.260">
    <property type="entry name" value="Galactose-binding domain-like"/>
    <property type="match status" value="1"/>
</dbReference>
<dbReference type="InterPro" id="IPR000421">
    <property type="entry name" value="FA58C"/>
</dbReference>
<comment type="caution">
    <text evidence="3">The sequence shown here is derived from an EMBL/GenBank/DDBJ whole genome shotgun (WGS) entry which is preliminary data.</text>
</comment>
<dbReference type="OrthoDB" id="5985199at2759"/>
<dbReference type="AlphaFoldDB" id="A0A9Q0YJ56"/>
<dbReference type="PANTHER" id="PTHR24543:SF325">
    <property type="entry name" value="F5_8 TYPE C DOMAIN-CONTAINING PROTEIN"/>
    <property type="match status" value="1"/>
</dbReference>
<dbReference type="PANTHER" id="PTHR24543">
    <property type="entry name" value="MULTICOPPER OXIDASE-RELATED"/>
    <property type="match status" value="1"/>
</dbReference>
<feature type="signal peptide" evidence="1">
    <location>
        <begin position="1"/>
        <end position="22"/>
    </location>
</feature>
<dbReference type="SUPFAM" id="SSF49785">
    <property type="entry name" value="Galactose-binding domain-like"/>
    <property type="match status" value="1"/>
</dbReference>
<feature type="chain" id="PRO_5040331910" evidence="1">
    <location>
        <begin position="23"/>
        <end position="193"/>
    </location>
</feature>
<evidence type="ECO:0000256" key="1">
    <source>
        <dbReference type="SAM" id="SignalP"/>
    </source>
</evidence>
<organism evidence="3 4">
    <name type="scientific">Holothuria leucospilota</name>
    <name type="common">Black long sea cucumber</name>
    <name type="synonym">Mertensiothuria leucospilota</name>
    <dbReference type="NCBI Taxonomy" id="206669"/>
    <lineage>
        <taxon>Eukaryota</taxon>
        <taxon>Metazoa</taxon>
        <taxon>Echinodermata</taxon>
        <taxon>Eleutherozoa</taxon>
        <taxon>Echinozoa</taxon>
        <taxon>Holothuroidea</taxon>
        <taxon>Aspidochirotacea</taxon>
        <taxon>Aspidochirotida</taxon>
        <taxon>Holothuriidae</taxon>
        <taxon>Holothuria</taxon>
    </lineage>
</organism>
<reference evidence="3" key="1">
    <citation type="submission" date="2021-10" db="EMBL/GenBank/DDBJ databases">
        <title>Tropical sea cucumber genome reveals ecological adaptation and Cuvierian tubules defense mechanism.</title>
        <authorList>
            <person name="Chen T."/>
        </authorList>
    </citation>
    <scope>NUCLEOTIDE SEQUENCE</scope>
    <source>
        <strain evidence="3">Nanhai2018</strain>
        <tissue evidence="3">Muscle</tissue>
    </source>
</reference>
<feature type="domain" description="F5/8 type C" evidence="2">
    <location>
        <begin position="35"/>
        <end position="191"/>
    </location>
</feature>
<dbReference type="CDD" id="cd00057">
    <property type="entry name" value="FA58C"/>
    <property type="match status" value="1"/>
</dbReference>
<evidence type="ECO:0000313" key="3">
    <source>
        <dbReference type="EMBL" id="KAJ8023184.1"/>
    </source>
</evidence>
<proteinExistence type="predicted"/>
<sequence length="193" mass="21772">MKILGCLPVLVPMVLLISRVNSYILYCSSDHDRCCDRLFINTPNSVPGVTVTASSSYVNPNHPSHNHGPDRAELFEVSNYNLPGGGTSGWAAARSDANQWIQVDFGHRFYKVNGILLQGRGGCCDQWVTSFRMLFSNDAEVFYSTEVIEGTFDRNTVSRRYFDRTIVARYVRFVPVTWHGHITVRFDLLGCRA</sequence>
<accession>A0A9Q0YJ56</accession>
<dbReference type="InterPro" id="IPR008979">
    <property type="entry name" value="Galactose-bd-like_sf"/>
</dbReference>
<dbReference type="PROSITE" id="PS50022">
    <property type="entry name" value="FA58C_3"/>
    <property type="match status" value="1"/>
</dbReference>
<name>A0A9Q0YJ56_HOLLE</name>
<dbReference type="Pfam" id="PF00754">
    <property type="entry name" value="F5_F8_type_C"/>
    <property type="match status" value="1"/>
</dbReference>